<dbReference type="GO" id="GO:0016787">
    <property type="term" value="F:hydrolase activity"/>
    <property type="evidence" value="ECO:0007669"/>
    <property type="project" value="UniProtKB-KW"/>
</dbReference>
<proteinExistence type="predicted"/>
<dbReference type="Proteomes" id="UP000192505">
    <property type="component" value="Unassembled WGS sequence"/>
</dbReference>
<sequence length="183" mass="21090">MTTIVNAGSAKPLRYLQGYPPDTLAQIEQMLQDDRVADWLLRKYPQGHAVRTDRALFDYVQALKTEHLRSAEPLAKVSFDNKLQVVQHALGTHTTIARVQGNKLKAKREIRVASLFKHVPEDFLKMITVHELAHLKERAHDKAFYSLCNYMEPRYHQLEFELRVYLTHLEAAGTRLWGTADPT</sequence>
<feature type="domain" description="YgjP-like metallopeptidase" evidence="1">
    <location>
        <begin position="105"/>
        <end position="163"/>
    </location>
</feature>
<evidence type="ECO:0000259" key="1">
    <source>
        <dbReference type="Pfam" id="PF01863"/>
    </source>
</evidence>
<gene>
    <name evidence="2" type="ORF">BWK72_00465</name>
</gene>
<name>A0A1W9KYJ7_9BURK</name>
<dbReference type="Gene3D" id="3.30.2010.10">
    <property type="entry name" value="Metalloproteases ('zincins'), catalytic domain"/>
    <property type="match status" value="1"/>
</dbReference>
<reference evidence="2 3" key="1">
    <citation type="submission" date="2017-01" db="EMBL/GenBank/DDBJ databases">
        <title>Novel large sulfur bacteria in the metagenomes of groundwater-fed chemosynthetic microbial mats in the Lake Huron basin.</title>
        <authorList>
            <person name="Sharrar A.M."/>
            <person name="Flood B.E."/>
            <person name="Bailey J.V."/>
            <person name="Jones D.S."/>
            <person name="Biddanda B."/>
            <person name="Ruberg S.A."/>
            <person name="Marcus D.N."/>
            <person name="Dick G.J."/>
        </authorList>
    </citation>
    <scope>NUCLEOTIDE SEQUENCE [LARGE SCALE GENOMIC DNA]</scope>
    <source>
        <strain evidence="2">A7</strain>
    </source>
</reference>
<dbReference type="PANTHER" id="PTHR30399:SF1">
    <property type="entry name" value="UTP PYROPHOSPHATASE"/>
    <property type="match status" value="1"/>
</dbReference>
<accession>A0A1W9KYJ7</accession>
<evidence type="ECO:0000313" key="2">
    <source>
        <dbReference type="EMBL" id="OQW89765.1"/>
    </source>
</evidence>
<dbReference type="AlphaFoldDB" id="A0A1W9KYJ7"/>
<dbReference type="InterPro" id="IPR053136">
    <property type="entry name" value="UTP_pyrophosphatase-like"/>
</dbReference>
<keyword evidence="2" id="KW-0378">Hydrolase</keyword>
<dbReference type="InterPro" id="IPR002725">
    <property type="entry name" value="YgjP-like_metallopeptidase"/>
</dbReference>
<dbReference type="EMBL" id="MTEI01000001">
    <property type="protein sequence ID" value="OQW89765.1"/>
    <property type="molecule type" value="Genomic_DNA"/>
</dbReference>
<dbReference type="PANTHER" id="PTHR30399">
    <property type="entry name" value="UNCHARACTERIZED PROTEIN YGJP"/>
    <property type="match status" value="1"/>
</dbReference>
<dbReference type="Pfam" id="PF01863">
    <property type="entry name" value="YgjP-like"/>
    <property type="match status" value="1"/>
</dbReference>
<organism evidence="2 3">
    <name type="scientific">Rhodoferax ferrireducens</name>
    <dbReference type="NCBI Taxonomy" id="192843"/>
    <lineage>
        <taxon>Bacteria</taxon>
        <taxon>Pseudomonadati</taxon>
        <taxon>Pseudomonadota</taxon>
        <taxon>Betaproteobacteria</taxon>
        <taxon>Burkholderiales</taxon>
        <taxon>Comamonadaceae</taxon>
        <taxon>Rhodoferax</taxon>
    </lineage>
</organism>
<evidence type="ECO:0000313" key="3">
    <source>
        <dbReference type="Proteomes" id="UP000192505"/>
    </source>
</evidence>
<protein>
    <submittedName>
        <fullName evidence="2">Metal-dependent hydrolase</fullName>
    </submittedName>
</protein>
<comment type="caution">
    <text evidence="2">The sequence shown here is derived from an EMBL/GenBank/DDBJ whole genome shotgun (WGS) entry which is preliminary data.</text>
</comment>